<evidence type="ECO:0000313" key="2">
    <source>
        <dbReference type="EMBL" id="KAG8188148.1"/>
    </source>
</evidence>
<feature type="compositionally biased region" description="Basic and acidic residues" evidence="1">
    <location>
        <begin position="546"/>
        <end position="563"/>
    </location>
</feature>
<keyword evidence="3" id="KW-1185">Reference proteome</keyword>
<protein>
    <submittedName>
        <fullName evidence="2">Uncharacterized protein</fullName>
    </submittedName>
</protein>
<feature type="compositionally biased region" description="Polar residues" evidence="1">
    <location>
        <begin position="24"/>
        <end position="37"/>
    </location>
</feature>
<feature type="region of interest" description="Disordered" evidence="1">
    <location>
        <begin position="17"/>
        <end position="74"/>
    </location>
</feature>
<proteinExistence type="predicted"/>
<accession>A0AAV6UWI0</accession>
<feature type="compositionally biased region" description="Polar residues" evidence="1">
    <location>
        <begin position="471"/>
        <end position="492"/>
    </location>
</feature>
<feature type="compositionally biased region" description="Basic and acidic residues" evidence="1">
    <location>
        <begin position="141"/>
        <end position="150"/>
    </location>
</feature>
<reference evidence="2 3" key="1">
    <citation type="journal article" date="2022" name="Nat. Ecol. Evol.">
        <title>A masculinizing supergene underlies an exaggerated male reproductive morph in a spider.</title>
        <authorList>
            <person name="Hendrickx F."/>
            <person name="De Corte Z."/>
            <person name="Sonet G."/>
            <person name="Van Belleghem S.M."/>
            <person name="Kostlbacher S."/>
            <person name="Vangestel C."/>
        </authorList>
    </citation>
    <scope>NUCLEOTIDE SEQUENCE [LARGE SCALE GENOMIC DNA]</scope>
    <source>
        <strain evidence="2">W744_W776</strain>
    </source>
</reference>
<feature type="region of interest" description="Disordered" evidence="1">
    <location>
        <begin position="132"/>
        <end position="155"/>
    </location>
</feature>
<evidence type="ECO:0000256" key="1">
    <source>
        <dbReference type="SAM" id="MobiDB-lite"/>
    </source>
</evidence>
<gene>
    <name evidence="2" type="ORF">JTE90_029073</name>
</gene>
<sequence length="659" mass="72786">MRKNEIKRCVPYLTIAESARERMMSNNSDESQSSTTMAEGDPTEERLQPNLTETPDLPSLSQEFTDSNDKAMFAKPYLPNEASGIQSIDSFDSTSAQDTESVGHVEESSACNTLSSTDSIFVHVWSCPTSPPKFIPSSIDSGRRESKGDPEGGQLVVAEGDPIEERLQPNLTEMPDLPSLSQEFTDSNDKAMFAKPYLPNEASGIQSIDSFHSTSAQDTESVGHVEESSACNTLSSTDSLFVHVWSCPTSPPKFIPSSIDSAAPVESRDSVTVSREDSQYAECEETQSVASVALSSTANIMVRRETVEEPRQKTMPTRKSVNVEDKKSANSLFERQSVSIDSGTQVYGKETEEIAHGTPLNTNLPSDEIVKQLDKPSVEESVVRTKEISNIDTCKKNLLEQAATKNKIQFKEQFQVDQGKVKLSLKNDDEGKMQLREQISTGKMLGNQEASGSKLQQDPAFVAETEPCAANTESSPQLSSDIPSASSVTSDPNIELPGASSSTQQAPSRYPPRKVKLTADCLPSWRNMSMTEARRGRGMYGGGCRRHGEDSPPKEKRPPDWARDLPEITVENLKKHLQGRRHVRLYPYKKPYLSLTQKIILEDRAKAMDPTKKKKKKKRRSRYACADDSSSSWSSSDDEPKSPKKSLPPSPELQFHLEL</sequence>
<feature type="region of interest" description="Disordered" evidence="1">
    <location>
        <begin position="603"/>
        <end position="659"/>
    </location>
</feature>
<name>A0AAV6UWI0_9ARAC</name>
<feature type="region of interest" description="Disordered" evidence="1">
    <location>
        <begin position="536"/>
        <end position="563"/>
    </location>
</feature>
<dbReference type="AlphaFoldDB" id="A0AAV6UWI0"/>
<feature type="compositionally biased region" description="Basic residues" evidence="1">
    <location>
        <begin position="612"/>
        <end position="622"/>
    </location>
</feature>
<comment type="caution">
    <text evidence="2">The sequence shown here is derived from an EMBL/GenBank/DDBJ whole genome shotgun (WGS) entry which is preliminary data.</text>
</comment>
<organism evidence="2 3">
    <name type="scientific">Oedothorax gibbosus</name>
    <dbReference type="NCBI Taxonomy" id="931172"/>
    <lineage>
        <taxon>Eukaryota</taxon>
        <taxon>Metazoa</taxon>
        <taxon>Ecdysozoa</taxon>
        <taxon>Arthropoda</taxon>
        <taxon>Chelicerata</taxon>
        <taxon>Arachnida</taxon>
        <taxon>Araneae</taxon>
        <taxon>Araneomorphae</taxon>
        <taxon>Entelegynae</taxon>
        <taxon>Araneoidea</taxon>
        <taxon>Linyphiidae</taxon>
        <taxon>Erigoninae</taxon>
        <taxon>Oedothorax</taxon>
    </lineage>
</organism>
<evidence type="ECO:0000313" key="3">
    <source>
        <dbReference type="Proteomes" id="UP000827092"/>
    </source>
</evidence>
<feature type="compositionally biased region" description="Polar residues" evidence="1">
    <location>
        <begin position="49"/>
        <end position="65"/>
    </location>
</feature>
<feature type="region of interest" description="Disordered" evidence="1">
    <location>
        <begin position="467"/>
        <end position="513"/>
    </location>
</feature>
<dbReference type="Proteomes" id="UP000827092">
    <property type="component" value="Unassembled WGS sequence"/>
</dbReference>
<dbReference type="EMBL" id="JAFNEN010000248">
    <property type="protein sequence ID" value="KAG8188148.1"/>
    <property type="molecule type" value="Genomic_DNA"/>
</dbReference>